<keyword evidence="8" id="KW-0560">Oxidoreductase</keyword>
<name>A0ABR2G450_9ROSI</name>
<evidence type="ECO:0000256" key="2">
    <source>
        <dbReference type="ARBA" id="ARBA00004167"/>
    </source>
</evidence>
<evidence type="ECO:0000256" key="4">
    <source>
        <dbReference type="ARBA" id="ARBA00022692"/>
    </source>
</evidence>
<dbReference type="PROSITE" id="PS00086">
    <property type="entry name" value="CYTOCHROME_P450"/>
    <property type="match status" value="1"/>
</dbReference>
<comment type="similarity">
    <text evidence="8">Belongs to the cytochrome P450 family.</text>
</comment>
<dbReference type="SUPFAM" id="SSF48264">
    <property type="entry name" value="Cytochrome P450"/>
    <property type="match status" value="1"/>
</dbReference>
<dbReference type="CDD" id="cd11075">
    <property type="entry name" value="CYP77_89"/>
    <property type="match status" value="1"/>
</dbReference>
<keyword evidence="8" id="KW-0503">Monooxygenase</keyword>
<keyword evidence="4 9" id="KW-0812">Transmembrane</keyword>
<dbReference type="Proteomes" id="UP001472677">
    <property type="component" value="Unassembled WGS sequence"/>
</dbReference>
<reference evidence="10 11" key="1">
    <citation type="journal article" date="2024" name="G3 (Bethesda)">
        <title>Genome assembly of Hibiscus sabdariffa L. provides insights into metabolisms of medicinal natural products.</title>
        <authorList>
            <person name="Kim T."/>
        </authorList>
    </citation>
    <scope>NUCLEOTIDE SEQUENCE [LARGE SCALE GENOMIC DNA]</scope>
    <source>
        <strain evidence="10">TK-2024</strain>
        <tissue evidence="10">Old leaves</tissue>
    </source>
</reference>
<keyword evidence="8" id="KW-0408">Iron</keyword>
<dbReference type="PRINTS" id="PR00463">
    <property type="entry name" value="EP450I"/>
</dbReference>
<evidence type="ECO:0000256" key="6">
    <source>
        <dbReference type="ARBA" id="ARBA00022989"/>
    </source>
</evidence>
<dbReference type="InterPro" id="IPR017972">
    <property type="entry name" value="Cyt_P450_CS"/>
</dbReference>
<organism evidence="10 11">
    <name type="scientific">Hibiscus sabdariffa</name>
    <name type="common">roselle</name>
    <dbReference type="NCBI Taxonomy" id="183260"/>
    <lineage>
        <taxon>Eukaryota</taxon>
        <taxon>Viridiplantae</taxon>
        <taxon>Streptophyta</taxon>
        <taxon>Embryophyta</taxon>
        <taxon>Tracheophyta</taxon>
        <taxon>Spermatophyta</taxon>
        <taxon>Magnoliopsida</taxon>
        <taxon>eudicotyledons</taxon>
        <taxon>Gunneridae</taxon>
        <taxon>Pentapetalae</taxon>
        <taxon>rosids</taxon>
        <taxon>malvids</taxon>
        <taxon>Malvales</taxon>
        <taxon>Malvaceae</taxon>
        <taxon>Malvoideae</taxon>
        <taxon>Hibiscus</taxon>
    </lineage>
</organism>
<dbReference type="Gene3D" id="1.10.630.10">
    <property type="entry name" value="Cytochrome P450"/>
    <property type="match status" value="1"/>
</dbReference>
<evidence type="ECO:0000256" key="3">
    <source>
        <dbReference type="ARBA" id="ARBA00022617"/>
    </source>
</evidence>
<keyword evidence="11" id="KW-1185">Reference proteome</keyword>
<dbReference type="InterPro" id="IPR051103">
    <property type="entry name" value="Plant_metabolite_P450s"/>
</dbReference>
<proteinExistence type="inferred from homology"/>
<evidence type="ECO:0008006" key="12">
    <source>
        <dbReference type="Google" id="ProtNLM"/>
    </source>
</evidence>
<keyword evidence="3 8" id="KW-0349">Heme</keyword>
<accession>A0ABR2G450</accession>
<evidence type="ECO:0000256" key="1">
    <source>
        <dbReference type="ARBA" id="ARBA00001971"/>
    </source>
</evidence>
<keyword evidence="6 9" id="KW-1133">Transmembrane helix</keyword>
<dbReference type="InterPro" id="IPR001128">
    <property type="entry name" value="Cyt_P450"/>
</dbReference>
<evidence type="ECO:0000256" key="9">
    <source>
        <dbReference type="SAM" id="Phobius"/>
    </source>
</evidence>
<comment type="cofactor">
    <cofactor evidence="1">
        <name>heme</name>
        <dbReference type="ChEBI" id="CHEBI:30413"/>
    </cofactor>
</comment>
<evidence type="ECO:0000313" key="10">
    <source>
        <dbReference type="EMBL" id="KAK8593866.1"/>
    </source>
</evidence>
<comment type="caution">
    <text evidence="10">The sequence shown here is derived from an EMBL/GenBank/DDBJ whole genome shotgun (WGS) entry which is preliminary data.</text>
</comment>
<dbReference type="Pfam" id="PF00067">
    <property type="entry name" value="p450"/>
    <property type="match status" value="1"/>
</dbReference>
<dbReference type="InterPro" id="IPR002401">
    <property type="entry name" value="Cyt_P450_E_grp-I"/>
</dbReference>
<dbReference type="InterPro" id="IPR036396">
    <property type="entry name" value="Cyt_P450_sf"/>
</dbReference>
<gene>
    <name evidence="10" type="ORF">V6N12_045939</name>
</gene>
<comment type="subcellular location">
    <subcellularLocation>
        <location evidence="2">Membrane</location>
        <topology evidence="2">Single-pass membrane protein</topology>
    </subcellularLocation>
</comment>
<evidence type="ECO:0000256" key="8">
    <source>
        <dbReference type="RuleBase" id="RU000461"/>
    </source>
</evidence>
<keyword evidence="5 8" id="KW-0479">Metal-binding</keyword>
<sequence length="509" mass="58165">METWFFILLTISISVILKAIFNLFSPPKNLTHTLPPGPSTFPVIGNIFSLTKSSFQIEAILRNLRQKHGSMITLFVGSRPAIFVFDRSLAHQALVQSGALFSDRPKALPTSNQPNIVSVPYGPNWGVFRRNLASEILNPSRIKLYSHARKWVLGILFDELQSKAKTGEPVQVATHFQYAMFCLLVLMCFGDKLGQEQIKEIEHVLRKMLLSTARFNILNFWPRVTKVLLRKRWQEFLQQRKDEEAVLVPLIRARKKAKEEKSIMKESDGDYVLAYVDTLLDLELPEEKRKLEEGEIVSLATEFLAAGTNTTSTALQWIMANLVKYPHIRDKLLLEIKGVVGDGEEIEEDDLRKMPYLKAVILEGLRRHPPAHFLFPHCVKEDTVLGEYLVPKNGTINFMVAEMGRDPKVWEDPMAFKPERFLKSDDGGSGEVFDITGSREVKMMPFGVGRRICPGLDLALLHLQYFVANLIWKFEWKGMDGDEISLEEKEEFTVVMKNPLMTHVSPRKR</sequence>
<keyword evidence="7 9" id="KW-0472">Membrane</keyword>
<dbReference type="EMBL" id="JBBPBM010000003">
    <property type="protein sequence ID" value="KAK8593866.1"/>
    <property type="molecule type" value="Genomic_DNA"/>
</dbReference>
<dbReference type="PANTHER" id="PTHR24298:SF800">
    <property type="entry name" value="CYTOCHROME P450 89A2-RELATED"/>
    <property type="match status" value="1"/>
</dbReference>
<evidence type="ECO:0000256" key="5">
    <source>
        <dbReference type="ARBA" id="ARBA00022723"/>
    </source>
</evidence>
<evidence type="ECO:0000256" key="7">
    <source>
        <dbReference type="ARBA" id="ARBA00023136"/>
    </source>
</evidence>
<dbReference type="PRINTS" id="PR00385">
    <property type="entry name" value="P450"/>
</dbReference>
<protein>
    <recommendedName>
        <fullName evidence="12">Cytochrome P450</fullName>
    </recommendedName>
</protein>
<dbReference type="PANTHER" id="PTHR24298">
    <property type="entry name" value="FLAVONOID 3'-MONOOXYGENASE-RELATED"/>
    <property type="match status" value="1"/>
</dbReference>
<evidence type="ECO:0000313" key="11">
    <source>
        <dbReference type="Proteomes" id="UP001472677"/>
    </source>
</evidence>
<feature type="transmembrane region" description="Helical" evidence="9">
    <location>
        <begin position="6"/>
        <end position="24"/>
    </location>
</feature>